<dbReference type="EMBL" id="MVGT01001025">
    <property type="protein sequence ID" value="OVA14692.1"/>
    <property type="molecule type" value="Genomic_DNA"/>
</dbReference>
<accession>A0A200QW74</accession>
<reference evidence="1 2" key="1">
    <citation type="journal article" date="2017" name="Mol. Plant">
        <title>The Genome of Medicinal Plant Macleaya cordata Provides New Insights into Benzylisoquinoline Alkaloids Metabolism.</title>
        <authorList>
            <person name="Liu X."/>
            <person name="Liu Y."/>
            <person name="Huang P."/>
            <person name="Ma Y."/>
            <person name="Qing Z."/>
            <person name="Tang Q."/>
            <person name="Cao H."/>
            <person name="Cheng P."/>
            <person name="Zheng Y."/>
            <person name="Yuan Z."/>
            <person name="Zhou Y."/>
            <person name="Liu J."/>
            <person name="Tang Z."/>
            <person name="Zhuo Y."/>
            <person name="Zhang Y."/>
            <person name="Yu L."/>
            <person name="Huang J."/>
            <person name="Yang P."/>
            <person name="Peng Q."/>
            <person name="Zhang J."/>
            <person name="Jiang W."/>
            <person name="Zhang Z."/>
            <person name="Lin K."/>
            <person name="Ro D.K."/>
            <person name="Chen X."/>
            <person name="Xiong X."/>
            <person name="Shang Y."/>
            <person name="Huang S."/>
            <person name="Zeng J."/>
        </authorList>
    </citation>
    <scope>NUCLEOTIDE SEQUENCE [LARGE SCALE GENOMIC DNA]</scope>
    <source>
        <strain evidence="2">cv. BLH2017</strain>
        <tissue evidence="1">Root</tissue>
    </source>
</reference>
<evidence type="ECO:0000313" key="1">
    <source>
        <dbReference type="EMBL" id="OVA14692.1"/>
    </source>
</evidence>
<sequence>MAATKPLTSEAIALTEKKMDMTLDEIIKMSKKPTTKVKKQRVPNKGQKFFNAGAGAAARGNPASGNSLKVRQFMDSRSSVRQGALAQRRSNFQGNHFSLATEVARKAAAAPTRNRPFNRSRPVNWNKPSSKGYDACFCSFDFCGMGSDHLIKSAWCMLFSISRSKDVGIAPVGHLSSANLKTLRLAGLYSIDENDFDIEMKWDKFGGKIGCAAFLFKFVDDGFFTSFLEFNVEVVCMEDTVEFYMEKRPSLGIYIGLELHQYREPPKEALVGSRTMHGVEELVPSSRGQGGEEVGLATLPIDSAEKATMVSTVDSSDEDLNRVAYACIVRYDLMLERRIFGGLICVHSYFHLFRDTFLPFVPLKIHFTL</sequence>
<dbReference type="OrthoDB" id="1902342at2759"/>
<dbReference type="AlphaFoldDB" id="A0A200QW74"/>
<dbReference type="InParanoid" id="A0A200QW74"/>
<keyword evidence="2" id="KW-1185">Reference proteome</keyword>
<organism evidence="1 2">
    <name type="scientific">Macleaya cordata</name>
    <name type="common">Five-seeded plume-poppy</name>
    <name type="synonym">Bocconia cordata</name>
    <dbReference type="NCBI Taxonomy" id="56857"/>
    <lineage>
        <taxon>Eukaryota</taxon>
        <taxon>Viridiplantae</taxon>
        <taxon>Streptophyta</taxon>
        <taxon>Embryophyta</taxon>
        <taxon>Tracheophyta</taxon>
        <taxon>Spermatophyta</taxon>
        <taxon>Magnoliopsida</taxon>
        <taxon>Ranunculales</taxon>
        <taxon>Papaveraceae</taxon>
        <taxon>Papaveroideae</taxon>
        <taxon>Macleaya</taxon>
    </lineage>
</organism>
<dbReference type="Proteomes" id="UP000195402">
    <property type="component" value="Unassembled WGS sequence"/>
</dbReference>
<protein>
    <submittedName>
        <fullName evidence="1">Uncharacterized protein</fullName>
    </submittedName>
</protein>
<evidence type="ECO:0000313" key="2">
    <source>
        <dbReference type="Proteomes" id="UP000195402"/>
    </source>
</evidence>
<proteinExistence type="predicted"/>
<dbReference type="PANTHER" id="PTHR36048">
    <property type="entry name" value="RIBOSOME MATURATION FACTOR"/>
    <property type="match status" value="1"/>
</dbReference>
<comment type="caution">
    <text evidence="1">The sequence shown here is derived from an EMBL/GenBank/DDBJ whole genome shotgun (WGS) entry which is preliminary data.</text>
</comment>
<name>A0A200QW74_MACCD</name>
<gene>
    <name evidence="1" type="ORF">BVC80_1819g4</name>
</gene>
<dbReference type="PANTHER" id="PTHR36048:SF1">
    <property type="entry name" value="RIBOSOME MATURATION FACTOR"/>
    <property type="match status" value="1"/>
</dbReference>
<dbReference type="STRING" id="56857.A0A200QW74"/>